<protein>
    <submittedName>
        <fullName evidence="2">PI7L</fullName>
    </submittedName>
</protein>
<keyword evidence="1" id="KW-0812">Transmembrane</keyword>
<evidence type="ECO:0000256" key="1">
    <source>
        <dbReference type="SAM" id="Phobius"/>
    </source>
</evidence>
<organismHost>
    <name type="scientific">Sus scrofa</name>
    <name type="common">Pig</name>
    <dbReference type="NCBI Taxonomy" id="9823"/>
</organismHost>
<reference evidence="2 5" key="2">
    <citation type="submission" date="2019-08" db="EMBL/GenBank/DDBJ databases">
        <authorList>
            <person name="Ndlovu S.S."/>
        </authorList>
    </citation>
    <scope>NUCLEOTIDE SEQUENCE [LARGE SCALE GENOMIC DNA]</scope>
    <source>
        <strain evidence="2">SPEC_57</strain>
    </source>
</reference>
<organism evidence="2 5">
    <name type="scientific">African swine fever virus</name>
    <name type="common">ASFV</name>
    <dbReference type="NCBI Taxonomy" id="10497"/>
    <lineage>
        <taxon>Viruses</taxon>
        <taxon>Varidnaviria</taxon>
        <taxon>Bamfordvirae</taxon>
        <taxon>Nucleocytoviricota</taxon>
        <taxon>Pokkesviricetes</taxon>
        <taxon>Asfuvirales</taxon>
        <taxon>Asfarviridae</taxon>
        <taxon>Asfivirus</taxon>
        <taxon>Asfivirus haemorrhagiae</taxon>
    </lineage>
</organism>
<name>A0A894KHD3_ASF</name>
<evidence type="ECO:0000313" key="5">
    <source>
        <dbReference type="Proteomes" id="UP000423628"/>
    </source>
</evidence>
<organismHost>
    <name type="scientific">Ornithodoros moubata</name>
    <name type="common">Soft tick</name>
    <name type="synonym">Argasid tick</name>
    <dbReference type="NCBI Taxonomy" id="6938"/>
</organismHost>
<dbReference type="EMBL" id="MN394630">
    <property type="protein sequence ID" value="QRW43551.1"/>
    <property type="molecule type" value="Genomic_DNA"/>
</dbReference>
<organismHost>
    <name type="scientific">Ornithodoros</name>
    <name type="common">relapsing fever ticks</name>
    <dbReference type="NCBI Taxonomy" id="6937"/>
</organismHost>
<proteinExistence type="predicted"/>
<evidence type="ECO:0000313" key="3">
    <source>
        <dbReference type="EMBL" id="QRW44621.1"/>
    </source>
</evidence>
<evidence type="ECO:0000313" key="2">
    <source>
        <dbReference type="EMBL" id="QRW43551.1"/>
    </source>
</evidence>
<organismHost>
    <name type="scientific">Phacochoerus africanus</name>
    <name type="common">Warthog</name>
    <dbReference type="NCBI Taxonomy" id="41426"/>
</organismHost>
<keyword evidence="1" id="KW-1133">Transmembrane helix</keyword>
<dbReference type="Proteomes" id="UP000423628">
    <property type="component" value="Segment"/>
</dbReference>
<organismHost>
    <name type="scientific">Phacochoerus aethiopicus</name>
    <name type="common">Warthog</name>
    <dbReference type="NCBI Taxonomy" id="85517"/>
</organismHost>
<gene>
    <name evidence="2" type="ORF">I7L</name>
</gene>
<organismHost>
    <name type="scientific">Potamochoerus larvatus</name>
    <name type="common">Bushpig</name>
    <dbReference type="NCBI Taxonomy" id="273792"/>
</organismHost>
<evidence type="ECO:0000313" key="4">
    <source>
        <dbReference type="Proteomes" id="UP000422855"/>
    </source>
</evidence>
<dbReference type="EMBL" id="MN336500">
    <property type="protein sequence ID" value="QRW44621.1"/>
    <property type="molecule type" value="Genomic_DNA"/>
</dbReference>
<sequence length="102" mass="11818">MWFIPVYRPIQGIRVLSYVIVNFGILSVVMVLLSKPSMYAPVQRPPAIGTVPGYDNHITPKKRGNSIRAQRFIIYHTPHIFYFFFSMVLFTGFHVLLITMFP</sequence>
<reference evidence="3 4" key="1">
    <citation type="submission" date="2019-08" db="EMBL/GenBank/DDBJ databases">
        <authorList>
            <person name="Ndlovu S.S."/>
            <person name="Malesa R."/>
        </authorList>
    </citation>
    <scope>NUCLEOTIDE SEQUENCE [LARGE SCALE GENOMIC DNA]</scope>
    <source>
        <strain evidence="3">RSA_2_2008</strain>
    </source>
</reference>
<feature type="transmembrane region" description="Helical" evidence="1">
    <location>
        <begin position="80"/>
        <end position="101"/>
    </location>
</feature>
<feature type="transmembrane region" description="Helical" evidence="1">
    <location>
        <begin position="15"/>
        <end position="34"/>
    </location>
</feature>
<keyword evidence="1" id="KW-0472">Membrane</keyword>
<accession>A0A894KHD3</accession>
<dbReference type="Proteomes" id="UP000422855">
    <property type="component" value="Segment"/>
</dbReference>